<dbReference type="EMBL" id="MKVH01000024">
    <property type="protein sequence ID" value="OJX56779.1"/>
    <property type="molecule type" value="Genomic_DNA"/>
</dbReference>
<reference evidence="1 2" key="1">
    <citation type="submission" date="2016-09" db="EMBL/GenBank/DDBJ databases">
        <title>Genome-resolved meta-omics ties microbial dynamics to process performance in biotechnology for thiocyanate degradation.</title>
        <authorList>
            <person name="Kantor R.S."/>
            <person name="Huddy R.J."/>
            <person name="Iyer R."/>
            <person name="Thomas B.C."/>
            <person name="Brown C.T."/>
            <person name="Anantharaman K."/>
            <person name="Tringe S."/>
            <person name="Hettich R.L."/>
            <person name="Harrison S.T."/>
            <person name="Banfield J.F."/>
        </authorList>
    </citation>
    <scope>NUCLEOTIDE SEQUENCE [LARGE SCALE GENOMIC DNA]</scope>
    <source>
        <strain evidence="1">59-99</strain>
    </source>
</reference>
<dbReference type="Proteomes" id="UP000184233">
    <property type="component" value="Unassembled WGS sequence"/>
</dbReference>
<organism evidence="1 2">
    <name type="scientific">Candidatus Kapaibacterium thiocyanatum</name>
    <dbReference type="NCBI Taxonomy" id="1895771"/>
    <lineage>
        <taxon>Bacteria</taxon>
        <taxon>Pseudomonadati</taxon>
        <taxon>Candidatus Kapaibacteriota</taxon>
        <taxon>Candidatus Kapaibacteriia</taxon>
        <taxon>Candidatus Kapaibacteriales</taxon>
        <taxon>Candidatus Kapaibacteriaceae</taxon>
        <taxon>Candidatus Kapaibacterium</taxon>
    </lineage>
</organism>
<gene>
    <name evidence="1" type="ORF">BGO89_09615</name>
</gene>
<comment type="caution">
    <text evidence="1">The sequence shown here is derived from an EMBL/GenBank/DDBJ whole genome shotgun (WGS) entry which is preliminary data.</text>
</comment>
<accession>A0A1M3KX28</accession>
<evidence type="ECO:0000313" key="2">
    <source>
        <dbReference type="Proteomes" id="UP000184233"/>
    </source>
</evidence>
<dbReference type="AlphaFoldDB" id="A0A1M3KX28"/>
<protein>
    <submittedName>
        <fullName evidence="1">Uncharacterized protein</fullName>
    </submittedName>
</protein>
<name>A0A1M3KX28_9BACT</name>
<dbReference type="STRING" id="1895771.BGO89_09615"/>
<evidence type="ECO:0000313" key="1">
    <source>
        <dbReference type="EMBL" id="OJX56779.1"/>
    </source>
</evidence>
<sequence length="59" mass="6475">MVKGGYKDLRAMRGQKTDGDWLTSTGAMMRNLNVAGVTDETVRIGFDDPVQERKASGSR</sequence>
<proteinExistence type="predicted"/>